<gene>
    <name evidence="4" type="ORF">TrST_g12671</name>
</gene>
<dbReference type="EC" id="5.2.1.8" evidence="1"/>
<evidence type="ECO:0000313" key="4">
    <source>
        <dbReference type="EMBL" id="GMH97457.1"/>
    </source>
</evidence>
<dbReference type="SUPFAM" id="SSF50891">
    <property type="entry name" value="Cyclophilin-like"/>
    <property type="match status" value="1"/>
</dbReference>
<dbReference type="OrthoDB" id="1735926at2759"/>
<accession>A0A9W7F0V1</accession>
<dbReference type="InterPro" id="IPR029000">
    <property type="entry name" value="Cyclophilin-like_dom_sf"/>
</dbReference>
<keyword evidence="5" id="KW-1185">Reference proteome</keyword>
<sequence length="266" mass="29105">MALLQTIPVQTSTPTAIYNTLKNSLLNLLPLTPSSPRLALTLLRYFTSNRDVLQQTSSVLLPTDTTLSYITKSTTSETVLSSLRLNLQSLISSTTLSDTSSTLRLINLSLLNLSNLQSLSVPFTPPIPPNISPPLPLLLTRQTLSITFSLSPPLKIILDPYTSPLACGNILDLTHRKFYDNLSIKTTSGSVVFGDFLEGFIEPTTAKLRTIPYELYSGGRLSYDNPFDVEPDFSFKEKHFVGVGKNSGGLVSSEFFVSRGGEGERI</sequence>
<dbReference type="EMBL" id="BRXY01000493">
    <property type="protein sequence ID" value="GMH97457.1"/>
    <property type="molecule type" value="Genomic_DNA"/>
</dbReference>
<organism evidence="4 5">
    <name type="scientific">Triparma strigata</name>
    <dbReference type="NCBI Taxonomy" id="1606541"/>
    <lineage>
        <taxon>Eukaryota</taxon>
        <taxon>Sar</taxon>
        <taxon>Stramenopiles</taxon>
        <taxon>Ochrophyta</taxon>
        <taxon>Bolidophyceae</taxon>
        <taxon>Parmales</taxon>
        <taxon>Triparmaceae</taxon>
        <taxon>Triparma</taxon>
    </lineage>
</organism>
<evidence type="ECO:0000313" key="5">
    <source>
        <dbReference type="Proteomes" id="UP001165085"/>
    </source>
</evidence>
<protein>
    <recommendedName>
        <fullName evidence="1">peptidylprolyl isomerase</fullName>
        <ecNumber evidence="1">5.2.1.8</ecNumber>
    </recommendedName>
</protein>
<name>A0A9W7F0V1_9STRA</name>
<keyword evidence="2" id="KW-0697">Rotamase</keyword>
<dbReference type="GO" id="GO:0003755">
    <property type="term" value="F:peptidyl-prolyl cis-trans isomerase activity"/>
    <property type="evidence" value="ECO:0007669"/>
    <property type="project" value="UniProtKB-KW"/>
</dbReference>
<evidence type="ECO:0000256" key="2">
    <source>
        <dbReference type="ARBA" id="ARBA00023110"/>
    </source>
</evidence>
<reference evidence="5" key="1">
    <citation type="journal article" date="2023" name="Commun. Biol.">
        <title>Genome analysis of Parmales, the sister group of diatoms, reveals the evolutionary specialization of diatoms from phago-mixotrophs to photoautotrophs.</title>
        <authorList>
            <person name="Ban H."/>
            <person name="Sato S."/>
            <person name="Yoshikawa S."/>
            <person name="Yamada K."/>
            <person name="Nakamura Y."/>
            <person name="Ichinomiya M."/>
            <person name="Sato N."/>
            <person name="Blanc-Mathieu R."/>
            <person name="Endo H."/>
            <person name="Kuwata A."/>
            <person name="Ogata H."/>
        </authorList>
    </citation>
    <scope>NUCLEOTIDE SEQUENCE [LARGE SCALE GENOMIC DNA]</scope>
    <source>
        <strain evidence="5">NIES 3701</strain>
    </source>
</reference>
<dbReference type="InterPro" id="IPR044665">
    <property type="entry name" value="E_coli_cyclophilin_A-like"/>
</dbReference>
<evidence type="ECO:0000256" key="1">
    <source>
        <dbReference type="ARBA" id="ARBA00013194"/>
    </source>
</evidence>
<proteinExistence type="predicted"/>
<evidence type="ECO:0000256" key="3">
    <source>
        <dbReference type="ARBA" id="ARBA00023235"/>
    </source>
</evidence>
<dbReference type="PANTHER" id="PTHR43246">
    <property type="entry name" value="PEPTIDYL-PROLYL CIS-TRANS ISOMERASE CYP38, CHLOROPLASTIC"/>
    <property type="match status" value="1"/>
</dbReference>
<dbReference type="Proteomes" id="UP001165085">
    <property type="component" value="Unassembled WGS sequence"/>
</dbReference>
<keyword evidence="3" id="KW-0413">Isomerase</keyword>
<comment type="caution">
    <text evidence="4">The sequence shown here is derived from an EMBL/GenBank/DDBJ whole genome shotgun (WGS) entry which is preliminary data.</text>
</comment>
<dbReference type="AlphaFoldDB" id="A0A9W7F0V1"/>